<name>A0A915EDR8_9BILA</name>
<evidence type="ECO:0000313" key="3">
    <source>
        <dbReference type="WBParaSite" id="jg4792"/>
    </source>
</evidence>
<organism evidence="2 3">
    <name type="scientific">Ditylenchus dipsaci</name>
    <dbReference type="NCBI Taxonomy" id="166011"/>
    <lineage>
        <taxon>Eukaryota</taxon>
        <taxon>Metazoa</taxon>
        <taxon>Ecdysozoa</taxon>
        <taxon>Nematoda</taxon>
        <taxon>Chromadorea</taxon>
        <taxon>Rhabditida</taxon>
        <taxon>Tylenchina</taxon>
        <taxon>Tylenchomorpha</taxon>
        <taxon>Sphaerularioidea</taxon>
        <taxon>Anguinidae</taxon>
        <taxon>Anguininae</taxon>
        <taxon>Ditylenchus</taxon>
    </lineage>
</organism>
<protein>
    <submittedName>
        <fullName evidence="3">Secreted protein</fullName>
    </submittedName>
</protein>
<feature type="chain" id="PRO_5037340590" evidence="1">
    <location>
        <begin position="26"/>
        <end position="73"/>
    </location>
</feature>
<proteinExistence type="predicted"/>
<dbReference type="AlphaFoldDB" id="A0A915EDR8"/>
<evidence type="ECO:0000313" key="2">
    <source>
        <dbReference type="Proteomes" id="UP000887574"/>
    </source>
</evidence>
<keyword evidence="2" id="KW-1185">Reference proteome</keyword>
<sequence length="73" mass="8470">MPKSYYIWIHFFLILLNFASHDVRAIICLRDHQNGFGTIERQPNHINIDCGCMYSTALKLLKGVEKYSKVVTP</sequence>
<evidence type="ECO:0000256" key="1">
    <source>
        <dbReference type="SAM" id="SignalP"/>
    </source>
</evidence>
<accession>A0A915EDR8</accession>
<dbReference type="WBParaSite" id="jg4792">
    <property type="protein sequence ID" value="jg4792"/>
    <property type="gene ID" value="jg4792"/>
</dbReference>
<feature type="signal peptide" evidence="1">
    <location>
        <begin position="1"/>
        <end position="25"/>
    </location>
</feature>
<keyword evidence="1" id="KW-0732">Signal</keyword>
<dbReference type="Proteomes" id="UP000887574">
    <property type="component" value="Unplaced"/>
</dbReference>
<reference evidence="3" key="1">
    <citation type="submission" date="2022-11" db="UniProtKB">
        <authorList>
            <consortium name="WormBaseParasite"/>
        </authorList>
    </citation>
    <scope>IDENTIFICATION</scope>
</reference>